<keyword evidence="3" id="KW-1185">Reference proteome</keyword>
<dbReference type="Proteomes" id="UP000019384">
    <property type="component" value="Unassembled WGS sequence"/>
</dbReference>
<evidence type="ECO:0000313" key="3">
    <source>
        <dbReference type="Proteomes" id="UP000019384"/>
    </source>
</evidence>
<dbReference type="HOGENOM" id="CLU_090034_0_0_1"/>
<dbReference type="GO" id="GO:0006360">
    <property type="term" value="P:transcription by RNA polymerase I"/>
    <property type="evidence" value="ECO:0007669"/>
    <property type="project" value="InterPro"/>
</dbReference>
<proteinExistence type="predicted"/>
<dbReference type="OrthoDB" id="4089784at2759"/>
<gene>
    <name evidence="2" type="ORF">KUCA_T00001645001</name>
</gene>
<dbReference type="Pfam" id="PF08208">
    <property type="entry name" value="RNA_polI_A34"/>
    <property type="match status" value="1"/>
</dbReference>
<feature type="region of interest" description="Disordered" evidence="1">
    <location>
        <begin position="167"/>
        <end position="225"/>
    </location>
</feature>
<feature type="region of interest" description="Disordered" evidence="1">
    <location>
        <begin position="1"/>
        <end position="33"/>
    </location>
</feature>
<sequence>MSSKYVSSEYVDGSDSDSEVEVPEYAPPAGYKKFDPPAIDTSKFKQKELWLIKCPKGLDLSKLKKLPVSFQIGATTDLKVGNSTFNLTEDTYQEDIAAQSEKSDSSKHCLLVNGKTTSGMKPSELTIQKYYTISEKVKIPSIDYEKAIVAREDVPKEENLRMRHFPTGYGANDYNEAKAIPADSPVKRPNRSEDHMDVDETPKKKSKKEKKDKKEKKERKHKERL</sequence>
<dbReference type="Gene3D" id="6.20.250.70">
    <property type="match status" value="1"/>
</dbReference>
<dbReference type="STRING" id="1382522.W6MUJ2"/>
<protein>
    <recommendedName>
        <fullName evidence="4">DNA-directed RNA polymerase I subunit RPA34</fullName>
    </recommendedName>
</protein>
<dbReference type="PANTHER" id="PTHR28155">
    <property type="entry name" value="ACR243WP"/>
    <property type="match status" value="1"/>
</dbReference>
<feature type="compositionally biased region" description="Acidic residues" evidence="1">
    <location>
        <begin position="12"/>
        <end position="22"/>
    </location>
</feature>
<dbReference type="GeneID" id="34519074"/>
<feature type="compositionally biased region" description="Basic residues" evidence="1">
    <location>
        <begin position="204"/>
        <end position="225"/>
    </location>
</feature>
<accession>W6MUJ2</accession>
<evidence type="ECO:0000313" key="2">
    <source>
        <dbReference type="EMBL" id="CDK25675.1"/>
    </source>
</evidence>
<dbReference type="PANTHER" id="PTHR28155:SF1">
    <property type="entry name" value="DNA-DIRECTED RNA POLYMERASE I SUBUNIT RPA34.5-DOMAIN-CONTAINING PROTEIN"/>
    <property type="match status" value="1"/>
</dbReference>
<dbReference type="EMBL" id="HG793126">
    <property type="protein sequence ID" value="CDK25675.1"/>
    <property type="molecule type" value="Genomic_DNA"/>
</dbReference>
<feature type="compositionally biased region" description="Basic and acidic residues" evidence="1">
    <location>
        <begin position="190"/>
        <end position="203"/>
    </location>
</feature>
<evidence type="ECO:0000256" key="1">
    <source>
        <dbReference type="SAM" id="MobiDB-lite"/>
    </source>
</evidence>
<dbReference type="RefSeq" id="XP_022457686.1">
    <property type="nucleotide sequence ID" value="XM_022603846.1"/>
</dbReference>
<dbReference type="InterPro" id="IPR053263">
    <property type="entry name" value="Euk_RPA34_RNAP_subunit"/>
</dbReference>
<dbReference type="InterPro" id="IPR013240">
    <property type="entry name" value="DNA-dir_RNA_pol1_su_RPA34"/>
</dbReference>
<dbReference type="AlphaFoldDB" id="W6MUJ2"/>
<reference evidence="2" key="2">
    <citation type="submission" date="2014-02" db="EMBL/GenBank/DDBJ databases">
        <title>Complete DNA sequence of /Kuraishia capsulata/ illustrates novel genomic features among budding yeasts (/Saccharomycotina/).</title>
        <authorList>
            <person name="Morales L."/>
            <person name="Noel B."/>
            <person name="Porcel B."/>
            <person name="Marcet-Houben M."/>
            <person name="Hullo M-F."/>
            <person name="Sacerdot C."/>
            <person name="Tekaia F."/>
            <person name="Leh-Louis V."/>
            <person name="Despons L."/>
            <person name="Khanna V."/>
            <person name="Aury J-M."/>
            <person name="Barbe V."/>
            <person name="Couloux A."/>
            <person name="Labadie K."/>
            <person name="Pelletier E."/>
            <person name="Souciet J-L."/>
            <person name="Boekhout T."/>
            <person name="Gabaldon T."/>
            <person name="Wincker P."/>
            <person name="Dujon B."/>
        </authorList>
    </citation>
    <scope>NUCLEOTIDE SEQUENCE</scope>
    <source>
        <strain evidence="2">CBS 1993</strain>
    </source>
</reference>
<reference evidence="2" key="1">
    <citation type="submission" date="2013-12" db="EMBL/GenBank/DDBJ databases">
        <authorList>
            <person name="Genoscope - CEA"/>
        </authorList>
    </citation>
    <scope>NUCLEOTIDE SEQUENCE</scope>
    <source>
        <strain evidence="2">CBS 1993</strain>
    </source>
</reference>
<name>W6MUJ2_9ASCO</name>
<evidence type="ECO:0008006" key="4">
    <source>
        <dbReference type="Google" id="ProtNLM"/>
    </source>
</evidence>
<organism evidence="2 3">
    <name type="scientific">Kuraishia capsulata CBS 1993</name>
    <dbReference type="NCBI Taxonomy" id="1382522"/>
    <lineage>
        <taxon>Eukaryota</taxon>
        <taxon>Fungi</taxon>
        <taxon>Dikarya</taxon>
        <taxon>Ascomycota</taxon>
        <taxon>Saccharomycotina</taxon>
        <taxon>Pichiomycetes</taxon>
        <taxon>Pichiales</taxon>
        <taxon>Pichiaceae</taxon>
        <taxon>Kuraishia</taxon>
    </lineage>
</organism>